<evidence type="ECO:0000313" key="6">
    <source>
        <dbReference type="Proteomes" id="UP000694402"/>
    </source>
</evidence>
<accession>A0A8C8FCF2</accession>
<evidence type="ECO:0000259" key="3">
    <source>
        <dbReference type="PROSITE" id="PS51232"/>
    </source>
</evidence>
<dbReference type="InterPro" id="IPR010472">
    <property type="entry name" value="FH3_dom"/>
</dbReference>
<reference evidence="5" key="1">
    <citation type="submission" date="2025-08" db="UniProtKB">
        <authorList>
            <consortium name="Ensembl"/>
        </authorList>
    </citation>
    <scope>IDENTIFICATION</scope>
</reference>
<dbReference type="GO" id="GO:0030036">
    <property type="term" value="P:actin cytoskeleton organization"/>
    <property type="evidence" value="ECO:0007669"/>
    <property type="project" value="InterPro"/>
</dbReference>
<feature type="region of interest" description="Disordered" evidence="2">
    <location>
        <begin position="642"/>
        <end position="678"/>
    </location>
</feature>
<evidence type="ECO:0000256" key="1">
    <source>
        <dbReference type="SAM" id="Coils"/>
    </source>
</evidence>
<name>A0A8C8FCF2_ONCTS</name>
<sequence length="780" mass="87949">MSVKTDGKRKWAVVRGHLGSSQDSDTQLEANLESADPELCILMLQVPSVVNYSGLKRRLEGSEESWMVQFLELSGLDLLLEALDRLSGRGCSRITDALLQLTCVSCVRAVMNSSAGIHFIVENEGYIRKLSQALDTSNTMVKKQVFELLAALSMFSSDGYRLALDALDHYKGVKTQLYRFSVIMNELQATDNMPYMVTLLSVINAIIFGTDDLQQRDKIRKEFIGTAHCLSSLLSHLAEIQFICKVTQWHIVNDKMYTEQNYKTQHDGKRLSGWILFCEVIPDVLWLFCPSFNIHTDGHSMWTSAQKVSPLEPNYSSIEQLFCLPVTEHKDKGAAAPVKKEPKEISFIDAKKNLNLNIFLKQFKCSHDEFLVLIQSGDRSKFDVEVLKQLIKLLPEKHEIDNLKSFLGEKLKLANVDRFYISLLAVPCYQLRIDCMLLCEETTSVLDMLKPKAEVVESACQCLRMSTLMPSFCRLILDVGNFLNYGSHTGNAEGFKISSLLKLTETKANKSRITLLHHILEETELNHPELLNLPDDIEICEKAAGVNLDSIQAEASALVKRLKEAAKKVTNSVDDVKEQFEKVIEACLNLEKRFTEIVRKKGDLALYLCEDANQLSLEELFGTIKTFRGLFIKALKENQSRKEQAVKAEKRKKQLEEEESKRQKGENGKIIRKGPPPQDDGCIIDHLLNDIRKGFHLRKTRSRCEMDSPLSCEMNRDTGQPGKDKTTLTLSCLQKTSLVGGTDMTACYTKEKGLGLSEGAGRLRNKGRSCAIVNTVFYAF</sequence>
<dbReference type="Gene3D" id="1.20.58.2220">
    <property type="entry name" value="Formin, FH2 domain"/>
    <property type="match status" value="1"/>
</dbReference>
<dbReference type="PROSITE" id="PS51232">
    <property type="entry name" value="GBD_FH3"/>
    <property type="match status" value="1"/>
</dbReference>
<dbReference type="Gene3D" id="1.25.10.10">
    <property type="entry name" value="Leucine-rich Repeat Variant"/>
    <property type="match status" value="1"/>
</dbReference>
<dbReference type="SUPFAM" id="SSF101447">
    <property type="entry name" value="Formin homology 2 domain (FH2 domain)"/>
    <property type="match status" value="1"/>
</dbReference>
<dbReference type="AlphaFoldDB" id="A0A8C8FCF2"/>
<dbReference type="InterPro" id="IPR042201">
    <property type="entry name" value="FH2_Formin_sf"/>
</dbReference>
<evidence type="ECO:0000259" key="4">
    <source>
        <dbReference type="PROSITE" id="PS51444"/>
    </source>
</evidence>
<evidence type="ECO:0000256" key="2">
    <source>
        <dbReference type="SAM" id="MobiDB-lite"/>
    </source>
</evidence>
<dbReference type="SMART" id="SM01139">
    <property type="entry name" value="Drf_FH3"/>
    <property type="match status" value="1"/>
</dbReference>
<evidence type="ECO:0008006" key="7">
    <source>
        <dbReference type="Google" id="ProtNLM"/>
    </source>
</evidence>
<keyword evidence="6" id="KW-1185">Reference proteome</keyword>
<dbReference type="GO" id="GO:0003779">
    <property type="term" value="F:actin binding"/>
    <property type="evidence" value="ECO:0007669"/>
    <property type="project" value="InterPro"/>
</dbReference>
<dbReference type="InterPro" id="IPR014768">
    <property type="entry name" value="GBD/FH3_dom"/>
</dbReference>
<feature type="coiled-coil region" evidence="1">
    <location>
        <begin position="548"/>
        <end position="593"/>
    </location>
</feature>
<dbReference type="PANTHER" id="PTHR46345:SF5">
    <property type="entry name" value="INVERTED FORMIN-2"/>
    <property type="match status" value="1"/>
</dbReference>
<dbReference type="Proteomes" id="UP000694402">
    <property type="component" value="Unassembled WGS sequence"/>
</dbReference>
<keyword evidence="1" id="KW-0175">Coiled coil</keyword>
<dbReference type="InterPro" id="IPR016024">
    <property type="entry name" value="ARM-type_fold"/>
</dbReference>
<dbReference type="PANTHER" id="PTHR46345">
    <property type="entry name" value="INVERTED FORMIN-2"/>
    <property type="match status" value="1"/>
</dbReference>
<dbReference type="PROSITE" id="PS51444">
    <property type="entry name" value="FH2"/>
    <property type="match status" value="1"/>
</dbReference>
<dbReference type="SMART" id="SM00498">
    <property type="entry name" value="FH2"/>
    <property type="match status" value="1"/>
</dbReference>
<proteinExistence type="predicted"/>
<dbReference type="InterPro" id="IPR010473">
    <property type="entry name" value="GTPase-bd"/>
</dbReference>
<protein>
    <recommendedName>
        <fullName evidence="7">Inverted formin, FH2 and WH2 domain containing</fullName>
    </recommendedName>
</protein>
<organism evidence="5 6">
    <name type="scientific">Oncorhynchus tshawytscha</name>
    <name type="common">Chinook salmon</name>
    <name type="synonym">Salmo tshawytscha</name>
    <dbReference type="NCBI Taxonomy" id="74940"/>
    <lineage>
        <taxon>Eukaryota</taxon>
        <taxon>Metazoa</taxon>
        <taxon>Chordata</taxon>
        <taxon>Craniata</taxon>
        <taxon>Vertebrata</taxon>
        <taxon>Euteleostomi</taxon>
        <taxon>Actinopterygii</taxon>
        <taxon>Neopterygii</taxon>
        <taxon>Teleostei</taxon>
        <taxon>Protacanthopterygii</taxon>
        <taxon>Salmoniformes</taxon>
        <taxon>Salmonidae</taxon>
        <taxon>Salmoninae</taxon>
        <taxon>Oncorhynchus</taxon>
    </lineage>
</organism>
<reference evidence="5" key="2">
    <citation type="submission" date="2025-09" db="UniProtKB">
        <authorList>
            <consortium name="Ensembl"/>
        </authorList>
    </citation>
    <scope>IDENTIFICATION</scope>
</reference>
<feature type="domain" description="GBD/FH3" evidence="3">
    <location>
        <begin position="1"/>
        <end position="356"/>
    </location>
</feature>
<gene>
    <name evidence="5" type="primary">INF2</name>
</gene>
<dbReference type="SMART" id="SM01140">
    <property type="entry name" value="Drf_GBD"/>
    <property type="match status" value="1"/>
</dbReference>
<dbReference type="Ensembl" id="ENSOTST00005034569.2">
    <property type="protein sequence ID" value="ENSOTSP00005031921.2"/>
    <property type="gene ID" value="ENSOTSG00005015013.2"/>
</dbReference>
<evidence type="ECO:0000313" key="5">
    <source>
        <dbReference type="Ensembl" id="ENSOTSP00005031921.2"/>
    </source>
</evidence>
<dbReference type="Pfam" id="PF02181">
    <property type="entry name" value="FH2"/>
    <property type="match status" value="1"/>
</dbReference>
<dbReference type="InterPro" id="IPR011989">
    <property type="entry name" value="ARM-like"/>
</dbReference>
<dbReference type="GO" id="GO:0031267">
    <property type="term" value="F:small GTPase binding"/>
    <property type="evidence" value="ECO:0007669"/>
    <property type="project" value="InterPro"/>
</dbReference>
<dbReference type="Pfam" id="PF06371">
    <property type="entry name" value="Drf_GBD"/>
    <property type="match status" value="1"/>
</dbReference>
<feature type="compositionally biased region" description="Basic and acidic residues" evidence="2">
    <location>
        <begin position="659"/>
        <end position="669"/>
    </location>
</feature>
<dbReference type="GeneTree" id="ENSGT00940000155691"/>
<dbReference type="Pfam" id="PF06367">
    <property type="entry name" value="Drf_FH3"/>
    <property type="match status" value="1"/>
</dbReference>
<dbReference type="InterPro" id="IPR015425">
    <property type="entry name" value="FH2_Formin"/>
</dbReference>
<dbReference type="SUPFAM" id="SSF48371">
    <property type="entry name" value="ARM repeat"/>
    <property type="match status" value="1"/>
</dbReference>
<feature type="domain" description="FH2" evidence="4">
    <location>
        <begin position="271"/>
        <end position="657"/>
    </location>
</feature>